<keyword evidence="3" id="KW-0547">Nucleotide-binding</keyword>
<comment type="caution">
    <text evidence="6">The sequence shown here is derived from an EMBL/GenBank/DDBJ whole genome shotgun (WGS) entry which is preliminary data.</text>
</comment>
<reference evidence="6 7" key="1">
    <citation type="submission" date="2010-08" db="EMBL/GenBank/DDBJ databases">
        <authorList>
            <person name="Durkin A.S."/>
            <person name="Madupu R."/>
            <person name="Torralba M."/>
            <person name="Gillis M."/>
            <person name="Methe B."/>
            <person name="Sutton G."/>
            <person name="Nelson K.E."/>
        </authorList>
    </citation>
    <scope>NUCLEOTIDE SEQUENCE [LARGE SCALE GENOMIC DNA]</scope>
    <source>
        <strain evidence="6 7">BVS033A4</strain>
    </source>
</reference>
<dbReference type="PROSITE" id="PS00211">
    <property type="entry name" value="ABC_TRANSPORTER_1"/>
    <property type="match status" value="1"/>
</dbReference>
<evidence type="ECO:0000256" key="2">
    <source>
        <dbReference type="ARBA" id="ARBA00022448"/>
    </source>
</evidence>
<dbReference type="Pfam" id="PF00005">
    <property type="entry name" value="ABC_tran"/>
    <property type="match status" value="1"/>
</dbReference>
<gene>
    <name evidence="6" type="ORF">HMPREF9289_0160</name>
</gene>
<organism evidence="6 7">
    <name type="scientific">Finegoldia magna BVS033A4</name>
    <dbReference type="NCBI Taxonomy" id="866773"/>
    <lineage>
        <taxon>Bacteria</taxon>
        <taxon>Bacillati</taxon>
        <taxon>Bacillota</taxon>
        <taxon>Tissierellia</taxon>
        <taxon>Tissierellales</taxon>
        <taxon>Peptoniphilaceae</taxon>
        <taxon>Finegoldia</taxon>
    </lineage>
</organism>
<sequence>MIEVKDLTFKYKKNAKNTINDISLEINSGVYGLVGSNGAGKTTLLKIIATLLPFSEGNLEINGLDVKEDLSKIRSQIGYVPQKFEFFEMLSLYEFLYYIGLNKKMTDKDINESIDYWIKKFNLEDKKSEKMKSLSGGMKQRVAIIQALIGDPKILILDEPTVGLDPIERLRFKNIINEIKNEKTIIISTHIISDVSALCDKIGVMVSGNILYSGPIEKFIEQAKGRISTTTIGQHEYIPEEIMDKVISIKRFEDKIYIKFIDDLNAESKIIPDLEDAYFFKIKESELNI</sequence>
<dbReference type="SMART" id="SM00382">
    <property type="entry name" value="AAA"/>
    <property type="match status" value="1"/>
</dbReference>
<dbReference type="PROSITE" id="PS50893">
    <property type="entry name" value="ABC_TRANSPORTER_2"/>
    <property type="match status" value="1"/>
</dbReference>
<evidence type="ECO:0000259" key="5">
    <source>
        <dbReference type="PROSITE" id="PS50893"/>
    </source>
</evidence>
<dbReference type="GO" id="GO:0005524">
    <property type="term" value="F:ATP binding"/>
    <property type="evidence" value="ECO:0007669"/>
    <property type="project" value="UniProtKB-KW"/>
</dbReference>
<dbReference type="InterPro" id="IPR003439">
    <property type="entry name" value="ABC_transporter-like_ATP-bd"/>
</dbReference>
<evidence type="ECO:0000313" key="7">
    <source>
        <dbReference type="Proteomes" id="UP000003807"/>
    </source>
</evidence>
<evidence type="ECO:0000256" key="1">
    <source>
        <dbReference type="ARBA" id="ARBA00005417"/>
    </source>
</evidence>
<dbReference type="GO" id="GO:0016887">
    <property type="term" value="F:ATP hydrolysis activity"/>
    <property type="evidence" value="ECO:0007669"/>
    <property type="project" value="InterPro"/>
</dbReference>
<evidence type="ECO:0000256" key="4">
    <source>
        <dbReference type="ARBA" id="ARBA00022840"/>
    </source>
</evidence>
<evidence type="ECO:0000256" key="3">
    <source>
        <dbReference type="ARBA" id="ARBA00022741"/>
    </source>
</evidence>
<keyword evidence="2" id="KW-0813">Transport</keyword>
<feature type="domain" description="ABC transporter" evidence="5">
    <location>
        <begin position="2"/>
        <end position="232"/>
    </location>
</feature>
<evidence type="ECO:0000313" key="6">
    <source>
        <dbReference type="EMBL" id="EFL55145.1"/>
    </source>
</evidence>
<dbReference type="InterPro" id="IPR027417">
    <property type="entry name" value="P-loop_NTPase"/>
</dbReference>
<comment type="similarity">
    <text evidence="1">Belongs to the ABC transporter superfamily.</text>
</comment>
<dbReference type="Gene3D" id="3.40.50.300">
    <property type="entry name" value="P-loop containing nucleotide triphosphate hydrolases"/>
    <property type="match status" value="1"/>
</dbReference>
<dbReference type="AlphaFoldDB" id="E1KUY6"/>
<keyword evidence="4 6" id="KW-0067">ATP-binding</keyword>
<dbReference type="InterPro" id="IPR050763">
    <property type="entry name" value="ABC_transporter_ATP-binding"/>
</dbReference>
<dbReference type="InterPro" id="IPR017871">
    <property type="entry name" value="ABC_transporter-like_CS"/>
</dbReference>
<dbReference type="PANTHER" id="PTHR42711">
    <property type="entry name" value="ABC TRANSPORTER ATP-BINDING PROTEIN"/>
    <property type="match status" value="1"/>
</dbReference>
<protein>
    <submittedName>
        <fullName evidence="6">ABC transporter, ATP-binding protein</fullName>
    </submittedName>
</protein>
<name>E1KUY6_FINMA</name>
<proteinExistence type="inferred from homology"/>
<dbReference type="SUPFAM" id="SSF52540">
    <property type="entry name" value="P-loop containing nucleoside triphosphate hydrolases"/>
    <property type="match status" value="1"/>
</dbReference>
<dbReference type="OrthoDB" id="9804819at2"/>
<dbReference type="RefSeq" id="WP_004167050.1">
    <property type="nucleotide sequence ID" value="NZ_AEDP01000004.1"/>
</dbReference>
<dbReference type="Proteomes" id="UP000003807">
    <property type="component" value="Unassembled WGS sequence"/>
</dbReference>
<dbReference type="PANTHER" id="PTHR42711:SF5">
    <property type="entry name" value="ABC TRANSPORTER ATP-BINDING PROTEIN NATA"/>
    <property type="match status" value="1"/>
</dbReference>
<dbReference type="EMBL" id="AEDP01000004">
    <property type="protein sequence ID" value="EFL55145.1"/>
    <property type="molecule type" value="Genomic_DNA"/>
</dbReference>
<dbReference type="InterPro" id="IPR003593">
    <property type="entry name" value="AAA+_ATPase"/>
</dbReference>
<accession>E1KUY6</accession>